<dbReference type="PANTHER" id="PTHR37696">
    <property type="entry name" value="ADENYLOSUCCINATE SYNTHETASE-RELATED"/>
    <property type="match status" value="1"/>
</dbReference>
<protein>
    <submittedName>
        <fullName evidence="1">Uncharacterized protein</fullName>
    </submittedName>
</protein>
<keyword evidence="2" id="KW-1185">Reference proteome</keyword>
<dbReference type="EMBL" id="CAMAPF010000060">
    <property type="protein sequence ID" value="CAH9088829.1"/>
    <property type="molecule type" value="Genomic_DNA"/>
</dbReference>
<dbReference type="AlphaFoldDB" id="A0AAV0CYZ9"/>
<sequence>MAMNRKVLEFRDFSVSHKSIVPFSLLSFLLQLQAKMVDPKTDKLVRRTTMVATAVASYFLLTADYGTEPSALDPIKNAILSAERSMKDFIFGSKDSVQKNEAEKVPNVTEKH</sequence>
<evidence type="ECO:0000313" key="2">
    <source>
        <dbReference type="Proteomes" id="UP001152523"/>
    </source>
</evidence>
<dbReference type="PANTHER" id="PTHR37696:SF1">
    <property type="entry name" value="ADENYLOSUCCINATE SYNTHETASE-RELATED"/>
    <property type="match status" value="1"/>
</dbReference>
<proteinExistence type="predicted"/>
<gene>
    <name evidence="1" type="ORF">CEPIT_LOCUS10598</name>
</gene>
<comment type="caution">
    <text evidence="1">The sequence shown here is derived from an EMBL/GenBank/DDBJ whole genome shotgun (WGS) entry which is preliminary data.</text>
</comment>
<dbReference type="Proteomes" id="UP001152523">
    <property type="component" value="Unassembled WGS sequence"/>
</dbReference>
<accession>A0AAV0CYZ9</accession>
<organism evidence="1 2">
    <name type="scientific">Cuscuta epithymum</name>
    <dbReference type="NCBI Taxonomy" id="186058"/>
    <lineage>
        <taxon>Eukaryota</taxon>
        <taxon>Viridiplantae</taxon>
        <taxon>Streptophyta</taxon>
        <taxon>Embryophyta</taxon>
        <taxon>Tracheophyta</taxon>
        <taxon>Spermatophyta</taxon>
        <taxon>Magnoliopsida</taxon>
        <taxon>eudicotyledons</taxon>
        <taxon>Gunneridae</taxon>
        <taxon>Pentapetalae</taxon>
        <taxon>asterids</taxon>
        <taxon>lamiids</taxon>
        <taxon>Solanales</taxon>
        <taxon>Convolvulaceae</taxon>
        <taxon>Cuscuteae</taxon>
        <taxon>Cuscuta</taxon>
        <taxon>Cuscuta subgen. Cuscuta</taxon>
    </lineage>
</organism>
<reference evidence="1" key="1">
    <citation type="submission" date="2022-07" db="EMBL/GenBank/DDBJ databases">
        <authorList>
            <person name="Macas J."/>
            <person name="Novak P."/>
            <person name="Neumann P."/>
        </authorList>
    </citation>
    <scope>NUCLEOTIDE SEQUENCE</scope>
</reference>
<evidence type="ECO:0000313" key="1">
    <source>
        <dbReference type="EMBL" id="CAH9088829.1"/>
    </source>
</evidence>
<name>A0AAV0CYZ9_9ASTE</name>